<dbReference type="GeneID" id="37078970"/>
<accession>A0A318Z9Z4</accession>
<evidence type="ECO:0000313" key="2">
    <source>
        <dbReference type="Proteomes" id="UP000248349"/>
    </source>
</evidence>
<dbReference type="EMBL" id="KZ821289">
    <property type="protein sequence ID" value="PYH40330.1"/>
    <property type="molecule type" value="Genomic_DNA"/>
</dbReference>
<organism evidence="1 2">
    <name type="scientific">Aspergillus saccharolyticus JOP 1030-1</name>
    <dbReference type="NCBI Taxonomy" id="1450539"/>
    <lineage>
        <taxon>Eukaryota</taxon>
        <taxon>Fungi</taxon>
        <taxon>Dikarya</taxon>
        <taxon>Ascomycota</taxon>
        <taxon>Pezizomycotina</taxon>
        <taxon>Eurotiomycetes</taxon>
        <taxon>Eurotiomycetidae</taxon>
        <taxon>Eurotiales</taxon>
        <taxon>Aspergillaceae</taxon>
        <taxon>Aspergillus</taxon>
        <taxon>Aspergillus subgen. Circumdati</taxon>
    </lineage>
</organism>
<gene>
    <name evidence="1" type="ORF">BP01DRAFT_387437</name>
</gene>
<proteinExistence type="predicted"/>
<protein>
    <submittedName>
        <fullName evidence="1">Uncharacterized protein</fullName>
    </submittedName>
</protein>
<sequence length="93" mass="10475">MEGCPGNAENPLTQPGAYRHPGLRHLYHYVEMSPTPEKGIYAVTTATMCRLEVVVEGKVRLAESEQLSVSEFHAGESELRDRILSDQFVHHIR</sequence>
<dbReference type="RefSeq" id="XP_025426312.1">
    <property type="nucleotide sequence ID" value="XM_025577741.1"/>
</dbReference>
<name>A0A318Z9Z4_9EURO</name>
<evidence type="ECO:0000313" key="1">
    <source>
        <dbReference type="EMBL" id="PYH40330.1"/>
    </source>
</evidence>
<dbReference type="AlphaFoldDB" id="A0A318Z9Z4"/>
<keyword evidence="2" id="KW-1185">Reference proteome</keyword>
<dbReference type="Proteomes" id="UP000248349">
    <property type="component" value="Unassembled WGS sequence"/>
</dbReference>
<reference evidence="1 2" key="1">
    <citation type="submission" date="2016-12" db="EMBL/GenBank/DDBJ databases">
        <title>The genomes of Aspergillus section Nigri reveals drivers in fungal speciation.</title>
        <authorList>
            <consortium name="DOE Joint Genome Institute"/>
            <person name="Vesth T.C."/>
            <person name="Nybo J."/>
            <person name="Theobald S."/>
            <person name="Brandl J."/>
            <person name="Frisvad J.C."/>
            <person name="Nielsen K.F."/>
            <person name="Lyhne E.K."/>
            <person name="Kogle M.E."/>
            <person name="Kuo A."/>
            <person name="Riley R."/>
            <person name="Clum A."/>
            <person name="Nolan M."/>
            <person name="Lipzen A."/>
            <person name="Salamov A."/>
            <person name="Henrissat B."/>
            <person name="Wiebenga A."/>
            <person name="De Vries R.P."/>
            <person name="Grigoriev I.V."/>
            <person name="Mortensen U.H."/>
            <person name="Andersen M.R."/>
            <person name="Baker S.E."/>
        </authorList>
    </citation>
    <scope>NUCLEOTIDE SEQUENCE [LARGE SCALE GENOMIC DNA]</scope>
    <source>
        <strain evidence="1 2">JOP 1030-1</strain>
    </source>
</reference>